<dbReference type="RefSeq" id="WP_203768476.1">
    <property type="nucleotide sequence ID" value="NZ_BAAABO010000050.1"/>
</dbReference>
<sequence length="363" mass="39577">MRVVPARAALAWRLRRHGLAPRPAGGSPAAVAERLCGLHAQVMSSADLSLLARLGDHHPGALPQALWHDRTLVKLWAARGTLHLLPAASLPTWLGALGTLRKFGNNGHPDTERICEAVATALHHRVLTRRELSAEVGRLTGSPRLGSWVASSWGSDLKAASFRGLLCFTDSGFTSPEHWLGPHARPAPAPKSLRSVVRLFLRSYGPTIPGQLTRWWLGPPRDRLGRSLLATVEEETTPVRFAGHEAVVLTADLAELTEADEPSSCRLLPAFDPWVLGMPRAEPFIDPRHLPQVFRPAGRIAPVLLTDGRVTGTWTHHVTSRRTTVELAPFASVSAAVRRAMTTEAERLAAHLGSALELRWHQP</sequence>
<evidence type="ECO:0008006" key="3">
    <source>
        <dbReference type="Google" id="ProtNLM"/>
    </source>
</evidence>
<protein>
    <recommendedName>
        <fullName evidence="3">Winged helix DNA-binding domain-containing protein</fullName>
    </recommendedName>
</protein>
<dbReference type="PANTHER" id="PTHR38479">
    <property type="entry name" value="LMO0824 PROTEIN"/>
    <property type="match status" value="1"/>
</dbReference>
<dbReference type="Pfam" id="PF06224">
    <property type="entry name" value="AlkZ-like"/>
    <property type="match status" value="1"/>
</dbReference>
<name>A0ABQ3Y8H7_9ACTN</name>
<dbReference type="PANTHER" id="PTHR38479:SF2">
    <property type="entry name" value="WINGED HELIX DNA-BINDING DOMAIN-CONTAINING PROTEIN"/>
    <property type="match status" value="1"/>
</dbReference>
<accession>A0ABQ3Y8H7</accession>
<gene>
    <name evidence="1" type="ORF">Ade02nite_49280</name>
</gene>
<evidence type="ECO:0000313" key="2">
    <source>
        <dbReference type="Proteomes" id="UP000609879"/>
    </source>
</evidence>
<dbReference type="EMBL" id="BOMI01000095">
    <property type="protein sequence ID" value="GID76287.1"/>
    <property type="molecule type" value="Genomic_DNA"/>
</dbReference>
<reference evidence="1 2" key="1">
    <citation type="submission" date="2021-01" db="EMBL/GenBank/DDBJ databases">
        <title>Whole genome shotgun sequence of Actinoplanes deccanensis NBRC 13994.</title>
        <authorList>
            <person name="Komaki H."/>
            <person name="Tamura T."/>
        </authorList>
    </citation>
    <scope>NUCLEOTIDE SEQUENCE [LARGE SCALE GENOMIC DNA]</scope>
    <source>
        <strain evidence="1 2">NBRC 13994</strain>
    </source>
</reference>
<evidence type="ECO:0000313" key="1">
    <source>
        <dbReference type="EMBL" id="GID76287.1"/>
    </source>
</evidence>
<organism evidence="1 2">
    <name type="scientific">Paractinoplanes deccanensis</name>
    <dbReference type="NCBI Taxonomy" id="113561"/>
    <lineage>
        <taxon>Bacteria</taxon>
        <taxon>Bacillati</taxon>
        <taxon>Actinomycetota</taxon>
        <taxon>Actinomycetes</taxon>
        <taxon>Micromonosporales</taxon>
        <taxon>Micromonosporaceae</taxon>
        <taxon>Paractinoplanes</taxon>
    </lineage>
</organism>
<dbReference type="Proteomes" id="UP000609879">
    <property type="component" value="Unassembled WGS sequence"/>
</dbReference>
<dbReference type="InterPro" id="IPR009351">
    <property type="entry name" value="AlkZ-like"/>
</dbReference>
<keyword evidence="2" id="KW-1185">Reference proteome</keyword>
<proteinExistence type="predicted"/>
<comment type="caution">
    <text evidence="1">The sequence shown here is derived from an EMBL/GenBank/DDBJ whole genome shotgun (WGS) entry which is preliminary data.</text>
</comment>